<evidence type="ECO:0000256" key="1">
    <source>
        <dbReference type="ARBA" id="ARBA00005495"/>
    </source>
</evidence>
<sequence>MAEPSNSQCLCGGVRFIIVSSPLDAVACYCADCRKANGVSGRMTAYFTQQSIKLESPDDLISLFTYTDKASGKLKDKIFCKICGVTICTAPHGLGNMSFWDGPQCIKRDDATPKPTSATIDEEVIKSDPGEETVQRCE</sequence>
<dbReference type="Proteomes" id="UP001301958">
    <property type="component" value="Unassembled WGS sequence"/>
</dbReference>
<dbReference type="AlphaFoldDB" id="A0AAN7BJY6"/>
<dbReference type="Pfam" id="PF04828">
    <property type="entry name" value="GFA"/>
    <property type="match status" value="1"/>
</dbReference>
<reference evidence="6" key="1">
    <citation type="journal article" date="2023" name="Mol. Phylogenet. Evol.">
        <title>Genome-scale phylogeny and comparative genomics of the fungal order Sordariales.</title>
        <authorList>
            <person name="Hensen N."/>
            <person name="Bonometti L."/>
            <person name="Westerberg I."/>
            <person name="Brannstrom I.O."/>
            <person name="Guillou S."/>
            <person name="Cros-Aarteil S."/>
            <person name="Calhoun S."/>
            <person name="Haridas S."/>
            <person name="Kuo A."/>
            <person name="Mondo S."/>
            <person name="Pangilinan J."/>
            <person name="Riley R."/>
            <person name="LaButti K."/>
            <person name="Andreopoulos B."/>
            <person name="Lipzen A."/>
            <person name="Chen C."/>
            <person name="Yan M."/>
            <person name="Daum C."/>
            <person name="Ng V."/>
            <person name="Clum A."/>
            <person name="Steindorff A."/>
            <person name="Ohm R.A."/>
            <person name="Martin F."/>
            <person name="Silar P."/>
            <person name="Natvig D.O."/>
            <person name="Lalanne C."/>
            <person name="Gautier V."/>
            <person name="Ament-Velasquez S.L."/>
            <person name="Kruys A."/>
            <person name="Hutchinson M.I."/>
            <person name="Powell A.J."/>
            <person name="Barry K."/>
            <person name="Miller A.N."/>
            <person name="Grigoriev I.V."/>
            <person name="Debuchy R."/>
            <person name="Gladieux P."/>
            <person name="Hiltunen Thoren M."/>
            <person name="Johannesson H."/>
        </authorList>
    </citation>
    <scope>NUCLEOTIDE SEQUENCE</scope>
    <source>
        <strain evidence="6">CBS 990.96</strain>
    </source>
</reference>
<evidence type="ECO:0000256" key="4">
    <source>
        <dbReference type="ARBA" id="ARBA00023239"/>
    </source>
</evidence>
<dbReference type="GO" id="GO:0046872">
    <property type="term" value="F:metal ion binding"/>
    <property type="evidence" value="ECO:0007669"/>
    <property type="project" value="UniProtKB-KW"/>
</dbReference>
<keyword evidence="3" id="KW-0862">Zinc</keyword>
<dbReference type="PROSITE" id="PS51891">
    <property type="entry name" value="CENP_V_GFA"/>
    <property type="match status" value="1"/>
</dbReference>
<dbReference type="EMBL" id="MU865387">
    <property type="protein sequence ID" value="KAK4224639.1"/>
    <property type="molecule type" value="Genomic_DNA"/>
</dbReference>
<comment type="similarity">
    <text evidence="1">Belongs to the Gfa family.</text>
</comment>
<accession>A0AAN7BJY6</accession>
<evidence type="ECO:0000256" key="3">
    <source>
        <dbReference type="ARBA" id="ARBA00022833"/>
    </source>
</evidence>
<reference evidence="6" key="2">
    <citation type="submission" date="2023-05" db="EMBL/GenBank/DDBJ databases">
        <authorList>
            <consortium name="Lawrence Berkeley National Laboratory"/>
            <person name="Steindorff A."/>
            <person name="Hensen N."/>
            <person name="Bonometti L."/>
            <person name="Westerberg I."/>
            <person name="Brannstrom I.O."/>
            <person name="Guillou S."/>
            <person name="Cros-Aarteil S."/>
            <person name="Calhoun S."/>
            <person name="Haridas S."/>
            <person name="Kuo A."/>
            <person name="Mondo S."/>
            <person name="Pangilinan J."/>
            <person name="Riley R."/>
            <person name="Labutti K."/>
            <person name="Andreopoulos B."/>
            <person name="Lipzen A."/>
            <person name="Chen C."/>
            <person name="Yanf M."/>
            <person name="Daum C."/>
            <person name="Ng V."/>
            <person name="Clum A."/>
            <person name="Ohm R."/>
            <person name="Martin F."/>
            <person name="Silar P."/>
            <person name="Natvig D."/>
            <person name="Lalanne C."/>
            <person name="Gautier V."/>
            <person name="Ament-Velasquez S.L."/>
            <person name="Kruys A."/>
            <person name="Hutchinson M.I."/>
            <person name="Powell A.J."/>
            <person name="Barry K."/>
            <person name="Miller A.N."/>
            <person name="Grigoriev I.V."/>
            <person name="Debuchy R."/>
            <person name="Gladieux P."/>
            <person name="Thoren M.H."/>
            <person name="Johannesson H."/>
        </authorList>
    </citation>
    <scope>NUCLEOTIDE SEQUENCE</scope>
    <source>
        <strain evidence="6">CBS 990.96</strain>
    </source>
</reference>
<dbReference type="InterPro" id="IPR011057">
    <property type="entry name" value="Mss4-like_sf"/>
</dbReference>
<dbReference type="SUPFAM" id="SSF51316">
    <property type="entry name" value="Mss4-like"/>
    <property type="match status" value="1"/>
</dbReference>
<dbReference type="Gene3D" id="3.90.1590.10">
    <property type="entry name" value="glutathione-dependent formaldehyde- activating enzyme (gfa)"/>
    <property type="match status" value="1"/>
</dbReference>
<dbReference type="GO" id="GO:0016846">
    <property type="term" value="F:carbon-sulfur lyase activity"/>
    <property type="evidence" value="ECO:0007669"/>
    <property type="project" value="InterPro"/>
</dbReference>
<evidence type="ECO:0000259" key="5">
    <source>
        <dbReference type="PROSITE" id="PS51891"/>
    </source>
</evidence>
<gene>
    <name evidence="6" type="ORF">QBC38DRAFT_502053</name>
</gene>
<organism evidence="6 7">
    <name type="scientific">Podospora fimiseda</name>
    <dbReference type="NCBI Taxonomy" id="252190"/>
    <lineage>
        <taxon>Eukaryota</taxon>
        <taxon>Fungi</taxon>
        <taxon>Dikarya</taxon>
        <taxon>Ascomycota</taxon>
        <taxon>Pezizomycotina</taxon>
        <taxon>Sordariomycetes</taxon>
        <taxon>Sordariomycetidae</taxon>
        <taxon>Sordariales</taxon>
        <taxon>Podosporaceae</taxon>
        <taxon>Podospora</taxon>
    </lineage>
</organism>
<keyword evidence="7" id="KW-1185">Reference proteome</keyword>
<evidence type="ECO:0000313" key="6">
    <source>
        <dbReference type="EMBL" id="KAK4224639.1"/>
    </source>
</evidence>
<keyword evidence="4" id="KW-0456">Lyase</keyword>
<protein>
    <submittedName>
        <fullName evidence="6">Mss4-like protein</fullName>
    </submittedName>
</protein>
<evidence type="ECO:0000256" key="2">
    <source>
        <dbReference type="ARBA" id="ARBA00022723"/>
    </source>
</evidence>
<comment type="caution">
    <text evidence="6">The sequence shown here is derived from an EMBL/GenBank/DDBJ whole genome shotgun (WGS) entry which is preliminary data.</text>
</comment>
<dbReference type="InterPro" id="IPR006913">
    <property type="entry name" value="CENP-V/GFA"/>
</dbReference>
<dbReference type="PANTHER" id="PTHR33337:SF40">
    <property type="entry name" value="CENP-V_GFA DOMAIN-CONTAINING PROTEIN-RELATED"/>
    <property type="match status" value="1"/>
</dbReference>
<dbReference type="PANTHER" id="PTHR33337">
    <property type="entry name" value="GFA DOMAIN-CONTAINING PROTEIN"/>
    <property type="match status" value="1"/>
</dbReference>
<evidence type="ECO:0000313" key="7">
    <source>
        <dbReference type="Proteomes" id="UP001301958"/>
    </source>
</evidence>
<proteinExistence type="inferred from homology"/>
<keyword evidence="2" id="KW-0479">Metal-binding</keyword>
<feature type="domain" description="CENP-V/GFA" evidence="5">
    <location>
        <begin position="5"/>
        <end position="131"/>
    </location>
</feature>
<name>A0AAN7BJY6_9PEZI</name>